<dbReference type="Gramene" id="TraesARI5B03G02861820.1">
    <property type="protein sequence ID" value="TraesARI5B03G02861820.1"/>
    <property type="gene ID" value="TraesARI5B03G02861820"/>
</dbReference>
<dbReference type="InterPro" id="IPR044986">
    <property type="entry name" value="KIF15/KIN-12"/>
</dbReference>
<sequence>MQGSANRKVSMTHMNHASSRSHSVLTCTIESRWEKDSISNTRFARLNIVDLAGSERQTSSGAEGERLKEASNINKSLSTLSHVIMSLVDLTHGKKRHVPYRDSRLTFLLQDSLGGNSKTLIIANVSPSLCSSNGTLSTLKFAQRARLIQNNAVVNEDAIGDVRALQDQIHVLKEELAVINLEHVPRTHGALETEEQRKAEVVCHLCKDRESAICELQILRSQFTKLLQEKENAEECHLWSQRTIKDLSSEALELKSEIIDKEKGYEARMKELEIDMQEKDCDATTSLILWHKEKEVLEFELSEAKCLALQKSVEASILLAKFQEAQATIADADSTVKALVELNENAKHQAEKYKQKESSFTIEKDDLLSEVSSLKMLLDVKELTYLDMENKFGSSLLEANEVALELEDGIRHLKNSLAENLEFVLSDIEWMKSKLQQFAELARAWLEENWLEIIGKDYAVSVLHLCHMGILSARITGLHAENGLLQRGIRESDSSISMLREHNDKAKNELEMCSVLKRKLLLDINSRFCCIAKKEQEATELSSRLDSFGKKVMHLQAQEKAMLARSGSMYNELSVLTEEIDATNRSSLAAQSKEKEELHNQLDKALFLNRMLKDTMLKVVSLPEVHSGIPANDINGCNEFELCSWLVNYHHESVMINTIKNDIESFVFASELEQHKVQLQKQNLMFTEVLERMKTEVTLWRVDQDLGSVAIYDLHEENSNIMIHLKNLKRDKDEVMESLLAMSKENPKLSYVIDSLESNIRSLQTDRDGKAKDLMELQCSHAALCKELELKAKVIKLGISIENALKSENDSLRHEMLHILRKDSRMVDLVSNIDMEKLSVSIQACLEQITAQVQMYIDEQSTMMMKLSNDLNLVQLSVEELSTHNSSLQSELARKDELAKGLSFDLSILQESASVAKGQADQLVALAEAIKSLEPEVASKSHDLDNLVSGSQPLEAQIMKSNEKISVLEEQLASTVGELNAVSVENTELRSQLNHIERISYSRKEELAHRSNSTERMEEGLIELRNLLDERNNLFQNLQNDFSKLSYEKQYCDSQVLMLREKLEMAQAVAEKNEAIAMDARQIADERKTYAEKKDEEVKLLERSVDDLGTDVCAVENLVRDIKKEAERQRMQREELEVELQKVRQQMSAVPSSGEAGSSVEDKRIDLTDSFRHSRNVHNDNELDEQQGNNHQSIELPDKRVTKISRSKTELDMHCTQQPMSNEDPRVQHLMEKLKRKQAAIRKARNYKNPSPDYSWVNSLG</sequence>
<evidence type="ECO:0000256" key="8">
    <source>
        <dbReference type="SAM" id="Coils"/>
    </source>
</evidence>
<keyword evidence="4 8" id="KW-0175">Coiled coil</keyword>
<accession>A0A3B6LGW6</accession>
<keyword evidence="12" id="KW-1185">Reference proteome</keyword>
<evidence type="ECO:0000256" key="4">
    <source>
        <dbReference type="ARBA" id="ARBA00023054"/>
    </source>
</evidence>
<dbReference type="OrthoDB" id="3176171at2759"/>
<evidence type="ECO:0000313" key="11">
    <source>
        <dbReference type="EnsemblPlants" id="TraesCS5B02G072900.1"/>
    </source>
</evidence>
<dbReference type="Gene3D" id="3.40.850.10">
    <property type="entry name" value="Kinesin motor domain"/>
    <property type="match status" value="1"/>
</dbReference>
<dbReference type="Gramene" id="TraesCS5B02G072900.1">
    <property type="protein sequence ID" value="TraesCS5B02G072900.1"/>
    <property type="gene ID" value="TraesCS5B02G072900"/>
</dbReference>
<proteinExistence type="inferred from homology"/>
<dbReference type="EnsemblPlants" id="TraesCS5B02G072900.1">
    <property type="protein sequence ID" value="TraesCS5B02G072900.1"/>
    <property type="gene ID" value="TraesCS5B02G072900"/>
</dbReference>
<dbReference type="GO" id="GO:0005875">
    <property type="term" value="C:microtubule associated complex"/>
    <property type="evidence" value="ECO:0000318"/>
    <property type="project" value="GO_Central"/>
</dbReference>
<dbReference type="GO" id="GO:0005524">
    <property type="term" value="F:ATP binding"/>
    <property type="evidence" value="ECO:0007669"/>
    <property type="project" value="UniProtKB-KW"/>
</dbReference>
<dbReference type="OMA" id="CIAPTHS"/>
<evidence type="ECO:0000256" key="1">
    <source>
        <dbReference type="ARBA" id="ARBA00022701"/>
    </source>
</evidence>
<comment type="caution">
    <text evidence="7">Lacks conserved residue(s) required for the propagation of feature annotation.</text>
</comment>
<dbReference type="Gramene" id="TraesSYM5B03G02848470.1">
    <property type="protein sequence ID" value="TraesSYM5B03G02848470.1"/>
    <property type="gene ID" value="TraesSYM5B03G02848470"/>
</dbReference>
<dbReference type="PROSITE" id="PS00411">
    <property type="entry name" value="KINESIN_MOTOR_1"/>
    <property type="match status" value="1"/>
</dbReference>
<feature type="domain" description="Kinesin motor" evidence="10">
    <location>
        <begin position="1"/>
        <end position="148"/>
    </location>
</feature>
<dbReference type="InterPro" id="IPR019821">
    <property type="entry name" value="Kinesin_motor_CS"/>
</dbReference>
<dbReference type="PROSITE" id="PS50067">
    <property type="entry name" value="KINESIN_MOTOR_2"/>
    <property type="match status" value="1"/>
</dbReference>
<dbReference type="PRINTS" id="PR00380">
    <property type="entry name" value="KINESINHEAVY"/>
</dbReference>
<evidence type="ECO:0000256" key="5">
    <source>
        <dbReference type="ARBA" id="ARBA00023175"/>
    </source>
</evidence>
<evidence type="ECO:0000256" key="7">
    <source>
        <dbReference type="PROSITE-ProRule" id="PRU00283"/>
    </source>
</evidence>
<evidence type="ECO:0000256" key="3">
    <source>
        <dbReference type="ARBA" id="ARBA00022840"/>
    </source>
</evidence>
<feature type="coiled-coil region" evidence="8">
    <location>
        <begin position="725"/>
        <end position="773"/>
    </location>
</feature>
<dbReference type="STRING" id="4565.A0A3B6LGW6"/>
<dbReference type="InterPro" id="IPR036961">
    <property type="entry name" value="Kinesin_motor_dom_sf"/>
</dbReference>
<dbReference type="InterPro" id="IPR027417">
    <property type="entry name" value="P-loop_NTPase"/>
</dbReference>
<dbReference type="SMART" id="SM00129">
    <property type="entry name" value="KISc"/>
    <property type="match status" value="1"/>
</dbReference>
<dbReference type="GO" id="GO:0003777">
    <property type="term" value="F:microtubule motor activity"/>
    <property type="evidence" value="ECO:0000318"/>
    <property type="project" value="GO_Central"/>
</dbReference>
<name>A0A3B6LGW6_WHEAT</name>
<feature type="region of interest" description="Disordered" evidence="9">
    <location>
        <begin position="1143"/>
        <end position="1163"/>
    </location>
</feature>
<dbReference type="Gramene" id="TraesCS5B03G0179800.1">
    <property type="protein sequence ID" value="TraesCS5B03G0179800.1.CDS"/>
    <property type="gene ID" value="TraesCS5B03G0179800"/>
</dbReference>
<comment type="similarity">
    <text evidence="6">Belongs to the TRAFAC class myosin-kinesin ATPase superfamily. Kinesin family. KIN-12 subfamily.</text>
</comment>
<dbReference type="GO" id="GO:0005874">
    <property type="term" value="C:microtubule"/>
    <property type="evidence" value="ECO:0007669"/>
    <property type="project" value="UniProtKB-KW"/>
</dbReference>
<reference evidence="11" key="2">
    <citation type="submission" date="2018-10" db="UniProtKB">
        <authorList>
            <consortium name="EnsemblPlants"/>
        </authorList>
    </citation>
    <scope>IDENTIFICATION</scope>
</reference>
<evidence type="ECO:0000256" key="2">
    <source>
        <dbReference type="ARBA" id="ARBA00022741"/>
    </source>
</evidence>
<dbReference type="AlphaFoldDB" id="A0A3B6LGW6"/>
<evidence type="ECO:0000259" key="10">
    <source>
        <dbReference type="PROSITE" id="PS50067"/>
    </source>
</evidence>
<dbReference type="SUPFAM" id="SSF52540">
    <property type="entry name" value="P-loop containing nucleoside triphosphate hydrolases"/>
    <property type="match status" value="1"/>
</dbReference>
<dbReference type="GO" id="GO:0051231">
    <property type="term" value="P:spindle elongation"/>
    <property type="evidence" value="ECO:0000318"/>
    <property type="project" value="GO_Central"/>
</dbReference>
<dbReference type="Pfam" id="PF00225">
    <property type="entry name" value="Kinesin"/>
    <property type="match status" value="1"/>
</dbReference>
<keyword evidence="2" id="KW-0547">Nucleotide-binding</keyword>
<evidence type="ECO:0000313" key="12">
    <source>
        <dbReference type="Proteomes" id="UP000019116"/>
    </source>
</evidence>
<feature type="coiled-coil region" evidence="8">
    <location>
        <begin position="155"/>
        <end position="182"/>
    </location>
</feature>
<reference evidence="11" key="1">
    <citation type="submission" date="2018-08" db="EMBL/GenBank/DDBJ databases">
        <authorList>
            <person name="Rossello M."/>
        </authorList>
    </citation>
    <scope>NUCLEOTIDE SEQUENCE [LARGE SCALE GENOMIC DNA]</scope>
    <source>
        <strain evidence="11">cv. Chinese Spring</strain>
    </source>
</reference>
<evidence type="ECO:0000256" key="6">
    <source>
        <dbReference type="ARBA" id="ARBA00034488"/>
    </source>
</evidence>
<dbReference type="PaxDb" id="4565-Traes_5BS_875C0C642.1"/>
<dbReference type="PANTHER" id="PTHR37739:SF8">
    <property type="entry name" value="KINESIN-LIKE PROTEIN KIN-12D"/>
    <property type="match status" value="1"/>
</dbReference>
<keyword evidence="5" id="KW-0505">Motor protein</keyword>
<evidence type="ECO:0000256" key="9">
    <source>
        <dbReference type="SAM" id="MobiDB-lite"/>
    </source>
</evidence>
<dbReference type="GO" id="GO:0008017">
    <property type="term" value="F:microtubule binding"/>
    <property type="evidence" value="ECO:0007669"/>
    <property type="project" value="InterPro"/>
</dbReference>
<keyword evidence="3" id="KW-0067">ATP-binding</keyword>
<organism evidence="11">
    <name type="scientific">Triticum aestivum</name>
    <name type="common">Wheat</name>
    <dbReference type="NCBI Taxonomy" id="4565"/>
    <lineage>
        <taxon>Eukaryota</taxon>
        <taxon>Viridiplantae</taxon>
        <taxon>Streptophyta</taxon>
        <taxon>Embryophyta</taxon>
        <taxon>Tracheophyta</taxon>
        <taxon>Spermatophyta</taxon>
        <taxon>Magnoliopsida</taxon>
        <taxon>Liliopsida</taxon>
        <taxon>Poales</taxon>
        <taxon>Poaceae</taxon>
        <taxon>BOP clade</taxon>
        <taxon>Pooideae</taxon>
        <taxon>Triticodae</taxon>
        <taxon>Triticeae</taxon>
        <taxon>Triticinae</taxon>
        <taxon>Triticum</taxon>
    </lineage>
</organism>
<keyword evidence="1" id="KW-0493">Microtubule</keyword>
<dbReference type="InterPro" id="IPR001752">
    <property type="entry name" value="Kinesin_motor_dom"/>
</dbReference>
<dbReference type="GO" id="GO:0007018">
    <property type="term" value="P:microtubule-based movement"/>
    <property type="evidence" value="ECO:0007669"/>
    <property type="project" value="InterPro"/>
</dbReference>
<dbReference type="Proteomes" id="UP000019116">
    <property type="component" value="Chromosome 5B"/>
</dbReference>
<dbReference type="GO" id="GO:0007052">
    <property type="term" value="P:mitotic spindle organization"/>
    <property type="evidence" value="ECO:0000318"/>
    <property type="project" value="GO_Central"/>
</dbReference>
<feature type="region of interest" description="Disordered" evidence="9">
    <location>
        <begin position="1179"/>
        <end position="1200"/>
    </location>
</feature>
<dbReference type="PANTHER" id="PTHR37739">
    <property type="entry name" value="KINESIN-LIKE PROTEIN KIN-12D"/>
    <property type="match status" value="1"/>
</dbReference>
<protein>
    <recommendedName>
        <fullName evidence="10">Kinesin motor domain-containing protein</fullName>
    </recommendedName>
</protein>
<dbReference type="SMR" id="A0A3B6LGW6"/>